<keyword evidence="9 10" id="KW-0998">Cell outer membrane</keyword>
<dbReference type="Pfam" id="PF07660">
    <property type="entry name" value="STN"/>
    <property type="match status" value="1"/>
</dbReference>
<dbReference type="SUPFAM" id="SSF56935">
    <property type="entry name" value="Porins"/>
    <property type="match status" value="1"/>
</dbReference>
<dbReference type="RefSeq" id="WP_323250392.1">
    <property type="nucleotide sequence ID" value="NZ_JAYFUL010000022.1"/>
</dbReference>
<feature type="domain" description="TonB-dependent receptor plug" evidence="14">
    <location>
        <begin position="231"/>
        <end position="338"/>
    </location>
</feature>
<gene>
    <name evidence="15" type="ORF">VB264_14155</name>
</gene>
<dbReference type="Gene3D" id="2.170.130.10">
    <property type="entry name" value="TonB-dependent receptor, plug domain"/>
    <property type="match status" value="1"/>
</dbReference>
<dbReference type="InterPro" id="IPR000531">
    <property type="entry name" value="Beta-barrel_TonB"/>
</dbReference>
<keyword evidence="16" id="KW-1185">Reference proteome</keyword>
<name>A0ABU5QPC6_9BACT</name>
<dbReference type="Gene3D" id="2.40.170.20">
    <property type="entry name" value="TonB-dependent receptor, beta-barrel domain"/>
    <property type="match status" value="1"/>
</dbReference>
<comment type="caution">
    <text evidence="15">The sequence shown here is derived from an EMBL/GenBank/DDBJ whole genome shotgun (WGS) entry which is preliminary data.</text>
</comment>
<evidence type="ECO:0000313" key="16">
    <source>
        <dbReference type="Proteomes" id="UP001304671"/>
    </source>
</evidence>
<keyword evidence="4" id="KW-0410">Iron transport</keyword>
<evidence type="ECO:0000256" key="10">
    <source>
        <dbReference type="PROSITE-ProRule" id="PRU01360"/>
    </source>
</evidence>
<evidence type="ECO:0000256" key="1">
    <source>
        <dbReference type="ARBA" id="ARBA00004571"/>
    </source>
</evidence>
<evidence type="ECO:0000256" key="3">
    <source>
        <dbReference type="ARBA" id="ARBA00022452"/>
    </source>
</evidence>
<keyword evidence="2 10" id="KW-0813">Transport</keyword>
<evidence type="ECO:0000259" key="13">
    <source>
        <dbReference type="Pfam" id="PF07660"/>
    </source>
</evidence>
<accession>A0ABU5QPC6</accession>
<evidence type="ECO:0000256" key="6">
    <source>
        <dbReference type="ARBA" id="ARBA00023004"/>
    </source>
</evidence>
<dbReference type="InterPro" id="IPR023997">
    <property type="entry name" value="TonB-dep_OMP_SusC/RagA_CS"/>
</dbReference>
<keyword evidence="15" id="KW-0675">Receptor</keyword>
<dbReference type="NCBIfam" id="TIGR04057">
    <property type="entry name" value="SusC_RagA_signa"/>
    <property type="match status" value="1"/>
</dbReference>
<keyword evidence="5 10" id="KW-0812">Transmembrane</keyword>
<dbReference type="SUPFAM" id="SSF49464">
    <property type="entry name" value="Carboxypeptidase regulatory domain-like"/>
    <property type="match status" value="1"/>
</dbReference>
<reference evidence="15 16" key="1">
    <citation type="submission" date="2023-12" db="EMBL/GenBank/DDBJ databases">
        <title>Novel species of the genus Arcicella isolated from rivers.</title>
        <authorList>
            <person name="Lu H."/>
        </authorList>
    </citation>
    <scope>NUCLEOTIDE SEQUENCE [LARGE SCALE GENOMIC DNA]</scope>
    <source>
        <strain evidence="15 16">LMG 21963</strain>
    </source>
</reference>
<evidence type="ECO:0000313" key="15">
    <source>
        <dbReference type="EMBL" id="MEA5258937.1"/>
    </source>
</evidence>
<dbReference type="InterPro" id="IPR011662">
    <property type="entry name" value="Secretin/TonB_short_N"/>
</dbReference>
<evidence type="ECO:0000256" key="2">
    <source>
        <dbReference type="ARBA" id="ARBA00022448"/>
    </source>
</evidence>
<dbReference type="Pfam" id="PF13715">
    <property type="entry name" value="CarbopepD_reg_2"/>
    <property type="match status" value="1"/>
</dbReference>
<keyword evidence="8 10" id="KW-0472">Membrane</keyword>
<evidence type="ECO:0000259" key="14">
    <source>
        <dbReference type="Pfam" id="PF07715"/>
    </source>
</evidence>
<keyword evidence="7 11" id="KW-0798">TonB box</keyword>
<evidence type="ECO:0000256" key="5">
    <source>
        <dbReference type="ARBA" id="ARBA00022692"/>
    </source>
</evidence>
<evidence type="ECO:0000256" key="4">
    <source>
        <dbReference type="ARBA" id="ARBA00022496"/>
    </source>
</evidence>
<comment type="similarity">
    <text evidence="10 11">Belongs to the TonB-dependent receptor family.</text>
</comment>
<keyword evidence="6" id="KW-0408">Iron</keyword>
<dbReference type="InterPro" id="IPR012910">
    <property type="entry name" value="Plug_dom"/>
</dbReference>
<protein>
    <submittedName>
        <fullName evidence="15">TonB-dependent receptor</fullName>
    </submittedName>
</protein>
<comment type="subcellular location">
    <subcellularLocation>
        <location evidence="1 10">Cell outer membrane</location>
        <topology evidence="1 10">Multi-pass membrane protein</topology>
    </subcellularLocation>
</comment>
<evidence type="ECO:0000256" key="9">
    <source>
        <dbReference type="ARBA" id="ARBA00023237"/>
    </source>
</evidence>
<evidence type="ECO:0000256" key="8">
    <source>
        <dbReference type="ARBA" id="ARBA00023136"/>
    </source>
</evidence>
<dbReference type="NCBIfam" id="TIGR04056">
    <property type="entry name" value="OMP_RagA_SusC"/>
    <property type="match status" value="1"/>
</dbReference>
<proteinExistence type="inferred from homology"/>
<dbReference type="InterPro" id="IPR039426">
    <property type="entry name" value="TonB-dep_rcpt-like"/>
</dbReference>
<evidence type="ECO:0000256" key="11">
    <source>
        <dbReference type="RuleBase" id="RU003357"/>
    </source>
</evidence>
<dbReference type="PROSITE" id="PS52016">
    <property type="entry name" value="TONB_DEPENDENT_REC_3"/>
    <property type="match status" value="1"/>
</dbReference>
<keyword evidence="4" id="KW-0406">Ion transport</keyword>
<feature type="domain" description="Secretin/TonB short N-terminal" evidence="13">
    <location>
        <begin position="69"/>
        <end position="116"/>
    </location>
</feature>
<dbReference type="InterPro" id="IPR008969">
    <property type="entry name" value="CarboxyPept-like_regulatory"/>
</dbReference>
<dbReference type="Pfam" id="PF07715">
    <property type="entry name" value="Plug"/>
    <property type="match status" value="1"/>
</dbReference>
<dbReference type="Gene3D" id="3.55.50.30">
    <property type="match status" value="1"/>
</dbReference>
<dbReference type="InterPro" id="IPR037066">
    <property type="entry name" value="Plug_dom_sf"/>
</dbReference>
<dbReference type="Pfam" id="PF00593">
    <property type="entry name" value="TonB_dep_Rec_b-barrel"/>
    <property type="match status" value="1"/>
</dbReference>
<dbReference type="InterPro" id="IPR023996">
    <property type="entry name" value="TonB-dep_OMP_SusC/RagA"/>
</dbReference>
<evidence type="ECO:0000259" key="12">
    <source>
        <dbReference type="Pfam" id="PF00593"/>
    </source>
</evidence>
<sequence length="1142" mass="124077">MQKIQKIKPPLLRIMKYSLLQLFLACVFSSLSVANVYTQELLNRTVSLKVDNAAFKNVLLNLEKEADVKFVYSSRSVQLDRKMSVHVTDKRLSEVLDMVLRPLMLNYQVVGGQIIINTIDEEDKALSEANVVVQPIKDQTVKGKVTDETGAGLPGANVLIKGTKKGVSTNGNGEFSISFPDGSDVVLVFSSVGYITQETAVGSRTSINISLVPDNKSLAEVVVVGYGTQKKSDVTGAISSINEKAIKEVPTSNIGSALQGRVAGLEIQRAGSTPGSGNQIRIRGERSINGSNDPLIVLDGIPFDGGLNDINNNDIASIDVLKDASATAIYGSRGANGVILITTKRGKSGETKITYNGYYGISSIINKYPVYNAEQYQATRNISVYSSGYMPGEIASIASGKTTDWQDLMYKNGYITDQNISVSGGKDENLFTIGGGYFKESTVLPGQDFERFTVKGSTDTKIGRILKFGISSLTTLTTTNGSQFVNPMYPILTLSPLMQPYDANGNIVISPAGNNDDVNQYNPLLLYRDTNSWVDRVRRLRTFNSLYAEAQLAEGLKYRVNIGVDLSFQENAQFQKGDSYFRPNANSLGSMNNAKASSLLMEHLLYYDKTIAKKHKLNFTGLWSVQKSQSYNTYIKREGIAADFIQFYDLSQVTDEAKANTVISGSESSRGMISMMARINYAYDDKYLLTLTGRRDASSVLADGHKTLFYPAVSVGWNIANEAFMKEIPVIASLKLRAGWGTTANQSIGPYSTLGGVVPYLYQGSQSVPIKYNFGSTVVSGYNINTLPDQNLTWESTEGKNVGVDFGILGNRITGSVEWYHQYTKGILYGVTLPATTGVTGQYLTNVGEMSNHGMEFSVSSVNIKTAQGFTWNTDFNLSFNRNKLEKLDGSVTQNIANGLYVGHPLTAIYDYTKLGIWQLNEAEQAAKYGSVPGQLKLADLNNDGKITDVDRSVIGSGQADFQGGLTNRFSYKGVDLSIVLFTRVGGTLVSTIHQPLSNYLTNLDGRRNQLAVDYWTPDNPTNSFPTPAVANPSPVGAAWSTLGYFDATFLKVRSINLGYNLPASLLKVIKASSVKLYLTASNPFILFSPYIQAGGIDPEPSGQGSSGLVGGGPGNISGRNLNIRLTTPSTKSFIFGMNVTF</sequence>
<feature type="domain" description="TonB-dependent receptor-like beta-barrel" evidence="12">
    <location>
        <begin position="513"/>
        <end position="908"/>
    </location>
</feature>
<dbReference type="Gene3D" id="2.60.40.1120">
    <property type="entry name" value="Carboxypeptidase-like, regulatory domain"/>
    <property type="match status" value="1"/>
</dbReference>
<dbReference type="Proteomes" id="UP001304671">
    <property type="component" value="Unassembled WGS sequence"/>
</dbReference>
<keyword evidence="3 10" id="KW-1134">Transmembrane beta strand</keyword>
<dbReference type="EMBL" id="JAYFUL010000022">
    <property type="protein sequence ID" value="MEA5258937.1"/>
    <property type="molecule type" value="Genomic_DNA"/>
</dbReference>
<organism evidence="15 16">
    <name type="scientific">Arcicella aquatica</name>
    <dbReference type="NCBI Taxonomy" id="217141"/>
    <lineage>
        <taxon>Bacteria</taxon>
        <taxon>Pseudomonadati</taxon>
        <taxon>Bacteroidota</taxon>
        <taxon>Cytophagia</taxon>
        <taxon>Cytophagales</taxon>
        <taxon>Flectobacillaceae</taxon>
        <taxon>Arcicella</taxon>
    </lineage>
</organism>
<dbReference type="InterPro" id="IPR036942">
    <property type="entry name" value="Beta-barrel_TonB_sf"/>
</dbReference>
<evidence type="ECO:0000256" key="7">
    <source>
        <dbReference type="ARBA" id="ARBA00023077"/>
    </source>
</evidence>